<dbReference type="RefSeq" id="WP_105191826.1">
    <property type="nucleotide sequence ID" value="NZ_PTQZ01000074.1"/>
</dbReference>
<dbReference type="GO" id="GO:0000270">
    <property type="term" value="P:peptidoglycan metabolic process"/>
    <property type="evidence" value="ECO:0007669"/>
    <property type="project" value="TreeGrafter"/>
</dbReference>
<organism evidence="3 4">
    <name type="scientific">Amnimonas aquatica</name>
    <dbReference type="NCBI Taxonomy" id="2094561"/>
    <lineage>
        <taxon>Bacteria</taxon>
        <taxon>Pseudomonadati</taxon>
        <taxon>Pseudomonadota</taxon>
        <taxon>Gammaproteobacteria</taxon>
        <taxon>Moraxellales</taxon>
        <taxon>Moraxellaceae</taxon>
        <taxon>Amnimonas</taxon>
    </lineage>
</organism>
<dbReference type="CDD" id="cd06259">
    <property type="entry name" value="YdcF-like"/>
    <property type="match status" value="1"/>
</dbReference>
<reference evidence="4" key="1">
    <citation type="submission" date="2018-02" db="EMBL/GenBank/DDBJ databases">
        <title>Genome sequencing of Solimonas sp. HR-BB.</title>
        <authorList>
            <person name="Lee Y."/>
            <person name="Jeon C.O."/>
        </authorList>
    </citation>
    <scope>NUCLEOTIDE SEQUENCE [LARGE SCALE GENOMIC DNA]</scope>
    <source>
        <strain evidence="4">HR-E</strain>
    </source>
</reference>
<feature type="transmembrane region" description="Helical" evidence="1">
    <location>
        <begin position="35"/>
        <end position="60"/>
    </location>
</feature>
<protein>
    <submittedName>
        <fullName evidence="3">YdcF family protein</fullName>
    </submittedName>
</protein>
<accession>A0A2P6AT59</accession>
<dbReference type="OrthoDB" id="9809813at2"/>
<evidence type="ECO:0000259" key="2">
    <source>
        <dbReference type="Pfam" id="PF02698"/>
    </source>
</evidence>
<dbReference type="PANTHER" id="PTHR30336">
    <property type="entry name" value="INNER MEMBRANE PROTEIN, PROBABLE PERMEASE"/>
    <property type="match status" value="1"/>
</dbReference>
<name>A0A2P6AT59_9GAMM</name>
<feature type="domain" description="DUF218" evidence="2">
    <location>
        <begin position="82"/>
        <end position="251"/>
    </location>
</feature>
<gene>
    <name evidence="3" type="ORF">C5O18_04460</name>
</gene>
<comment type="caution">
    <text evidence="3">The sequence shown here is derived from an EMBL/GenBank/DDBJ whole genome shotgun (WGS) entry which is preliminary data.</text>
</comment>
<dbReference type="InterPro" id="IPR014729">
    <property type="entry name" value="Rossmann-like_a/b/a_fold"/>
</dbReference>
<evidence type="ECO:0000256" key="1">
    <source>
        <dbReference type="SAM" id="Phobius"/>
    </source>
</evidence>
<dbReference type="AlphaFoldDB" id="A0A2P6AT59"/>
<dbReference type="PANTHER" id="PTHR30336:SF4">
    <property type="entry name" value="ENVELOPE BIOGENESIS FACTOR ELYC"/>
    <property type="match status" value="1"/>
</dbReference>
<dbReference type="GO" id="GO:0005886">
    <property type="term" value="C:plasma membrane"/>
    <property type="evidence" value="ECO:0007669"/>
    <property type="project" value="TreeGrafter"/>
</dbReference>
<keyword evidence="4" id="KW-1185">Reference proteome</keyword>
<keyword evidence="1" id="KW-0812">Transmembrane</keyword>
<proteinExistence type="predicted"/>
<dbReference type="Gene3D" id="3.40.50.620">
    <property type="entry name" value="HUPs"/>
    <property type="match status" value="1"/>
</dbReference>
<evidence type="ECO:0000313" key="4">
    <source>
        <dbReference type="Proteomes" id="UP000243900"/>
    </source>
</evidence>
<dbReference type="InterPro" id="IPR051599">
    <property type="entry name" value="Cell_Envelope_Assoc"/>
</dbReference>
<keyword evidence="1" id="KW-0472">Membrane</keyword>
<dbReference type="Pfam" id="PF02698">
    <property type="entry name" value="DUF218"/>
    <property type="match status" value="1"/>
</dbReference>
<keyword evidence="1" id="KW-1133">Transmembrane helix</keyword>
<sequence length="258" mass="28273">MFSTQLVHLLLLPPGLQCLLGVAALVLFWRGRRRLATGLAVLALASLYLLASPVGSGWLARSLEDRVMPLRDPGQLPAAGYQAIVVLGGGRLPQAPEYEGRDVVSAEMLVRLRYAAHVQRQSGLPLLVTGGVAEGSDRGSRPAEAELMAESLRNDFGVPVRWLEPFSRTTRENAEMSADMLHAQGITHVVLVSHAWHLRRAARVFERAGFSVLPAPTRFSADASALTFIERWTPQHDSLGMSRRALHEWLGMARDAVF</sequence>
<dbReference type="EMBL" id="PTQZ01000074">
    <property type="protein sequence ID" value="PQA45341.1"/>
    <property type="molecule type" value="Genomic_DNA"/>
</dbReference>
<dbReference type="Proteomes" id="UP000243900">
    <property type="component" value="Unassembled WGS sequence"/>
</dbReference>
<evidence type="ECO:0000313" key="3">
    <source>
        <dbReference type="EMBL" id="PQA45341.1"/>
    </source>
</evidence>
<dbReference type="InterPro" id="IPR003848">
    <property type="entry name" value="DUF218"/>
</dbReference>
<dbReference type="GO" id="GO:0043164">
    <property type="term" value="P:Gram-negative-bacterium-type cell wall biogenesis"/>
    <property type="evidence" value="ECO:0007669"/>
    <property type="project" value="TreeGrafter"/>
</dbReference>
<feature type="transmembrane region" description="Helical" evidence="1">
    <location>
        <begin position="6"/>
        <end position="28"/>
    </location>
</feature>